<sequence length="187" mass="21890">MKYIAAFCFFFVLMNPMFSQVKFEKEYRLKENEVSKKAVAYTSMFGFKKDVKWYGEESQDGKSIEAKGKVNKHTYSVEFTTDGNLIDIEKRIAFKELDKNEQILINNLLCTSFNKFSIKKVQLQFTDIDKNDINKLTAGLITNYNYEIVVKGKKKSTYHLYEFLISKKGKILKELKFSPVNTDNLEF</sequence>
<dbReference type="EMBL" id="JBHTJR010000047">
    <property type="protein sequence ID" value="MFD0993484.1"/>
    <property type="molecule type" value="Genomic_DNA"/>
</dbReference>
<name>A0ABW3JSY1_9FLAO</name>
<evidence type="ECO:0000313" key="2">
    <source>
        <dbReference type="Proteomes" id="UP001597062"/>
    </source>
</evidence>
<evidence type="ECO:0008006" key="3">
    <source>
        <dbReference type="Google" id="ProtNLM"/>
    </source>
</evidence>
<protein>
    <recommendedName>
        <fullName evidence="3">Outer membrane lipoprotein carrier protein LolA</fullName>
    </recommendedName>
</protein>
<accession>A0ABW3JSY1</accession>
<dbReference type="RefSeq" id="WP_386107783.1">
    <property type="nucleotide sequence ID" value="NZ_JBHTJR010000047.1"/>
</dbReference>
<reference evidence="2" key="1">
    <citation type="journal article" date="2019" name="Int. J. Syst. Evol. Microbiol.">
        <title>The Global Catalogue of Microorganisms (GCM) 10K type strain sequencing project: providing services to taxonomists for standard genome sequencing and annotation.</title>
        <authorList>
            <consortium name="The Broad Institute Genomics Platform"/>
            <consortium name="The Broad Institute Genome Sequencing Center for Infectious Disease"/>
            <person name="Wu L."/>
            <person name="Ma J."/>
        </authorList>
    </citation>
    <scope>NUCLEOTIDE SEQUENCE [LARGE SCALE GENOMIC DNA]</scope>
    <source>
        <strain evidence="2">CCUG 60527</strain>
    </source>
</reference>
<proteinExistence type="predicted"/>
<keyword evidence="2" id="KW-1185">Reference proteome</keyword>
<comment type="caution">
    <text evidence="1">The sequence shown here is derived from an EMBL/GenBank/DDBJ whole genome shotgun (WGS) entry which is preliminary data.</text>
</comment>
<organism evidence="1 2">
    <name type="scientific">Tenacibaculum geojense</name>
    <dbReference type="NCBI Taxonomy" id="915352"/>
    <lineage>
        <taxon>Bacteria</taxon>
        <taxon>Pseudomonadati</taxon>
        <taxon>Bacteroidota</taxon>
        <taxon>Flavobacteriia</taxon>
        <taxon>Flavobacteriales</taxon>
        <taxon>Flavobacteriaceae</taxon>
        <taxon>Tenacibaculum</taxon>
    </lineage>
</organism>
<dbReference type="Proteomes" id="UP001597062">
    <property type="component" value="Unassembled WGS sequence"/>
</dbReference>
<evidence type="ECO:0000313" key="1">
    <source>
        <dbReference type="EMBL" id="MFD0993484.1"/>
    </source>
</evidence>
<gene>
    <name evidence="1" type="ORF">ACFQ1U_09745</name>
</gene>